<dbReference type="PANTHER" id="PTHR31465">
    <property type="entry name" value="PROTEIN RTA1-RELATED"/>
    <property type="match status" value="1"/>
</dbReference>
<keyword evidence="3 6" id="KW-1133">Transmembrane helix</keyword>
<dbReference type="GO" id="GO:0016020">
    <property type="term" value="C:membrane"/>
    <property type="evidence" value="ECO:0007669"/>
    <property type="project" value="UniProtKB-SubCell"/>
</dbReference>
<dbReference type="InterPro" id="IPR007568">
    <property type="entry name" value="RTA1"/>
</dbReference>
<organism evidence="7 8">
    <name type="scientific">Thermothielavioides terrestris</name>
    <dbReference type="NCBI Taxonomy" id="2587410"/>
    <lineage>
        <taxon>Eukaryota</taxon>
        <taxon>Fungi</taxon>
        <taxon>Dikarya</taxon>
        <taxon>Ascomycota</taxon>
        <taxon>Pezizomycotina</taxon>
        <taxon>Sordariomycetes</taxon>
        <taxon>Sordariomycetidae</taxon>
        <taxon>Sordariales</taxon>
        <taxon>Chaetomiaceae</taxon>
        <taxon>Thermothielavioides</taxon>
    </lineage>
</organism>
<evidence type="ECO:0000256" key="4">
    <source>
        <dbReference type="ARBA" id="ARBA00023136"/>
    </source>
</evidence>
<evidence type="ECO:0000256" key="2">
    <source>
        <dbReference type="ARBA" id="ARBA00022692"/>
    </source>
</evidence>
<feature type="transmembrane region" description="Helical" evidence="6">
    <location>
        <begin position="20"/>
        <end position="42"/>
    </location>
</feature>
<feature type="transmembrane region" description="Helical" evidence="6">
    <location>
        <begin position="49"/>
        <end position="69"/>
    </location>
</feature>
<feature type="transmembrane region" description="Helical" evidence="6">
    <location>
        <begin position="160"/>
        <end position="182"/>
    </location>
</feature>
<sequence length="352" mass="38487">MDDDSNGYQEFKLYRYTPSTAANVIFILLFAATAMGHIFLLVRRRTWYFIPFVIGCLFEAIGYIGRVMSAKEAPNYTLGPYIMQTLLILLGPALFAASIYMILGRLIRLLGAEEYALVRTSWMTKIFVTGDVLSFLGQSAGGGLMAQAKTADDQQTGENVILGGLGIQILFFGFFIATAIVFHARIAKRPTAQSYSVPGPWKTHILALYAGSVLILVRSVFRMAEFALGNDGVLMRSEAYLLALDSALMWLVTAVFLWSHPSRVLVGGKDEVVGVGLESGLGRRGERRRGTAESSYQMLAVPLQDVGAVKAAPSSPYDSDLTAGRVKGPREYSGRYDAPPARGLEYSNSYGR</sequence>
<keyword evidence="4 6" id="KW-0472">Membrane</keyword>
<dbReference type="PANTHER" id="PTHR31465:SF35">
    <property type="entry name" value="RTA1 DOMAIN PROTEIN-RELATED"/>
    <property type="match status" value="1"/>
</dbReference>
<gene>
    <name evidence="7" type="ORF">TT172_LOCUS5860</name>
</gene>
<feature type="transmembrane region" description="Helical" evidence="6">
    <location>
        <begin position="203"/>
        <end position="221"/>
    </location>
</feature>
<dbReference type="Proteomes" id="UP000289323">
    <property type="component" value="Unassembled WGS sequence"/>
</dbReference>
<evidence type="ECO:0000313" key="8">
    <source>
        <dbReference type="Proteomes" id="UP000289323"/>
    </source>
</evidence>
<feature type="transmembrane region" description="Helical" evidence="6">
    <location>
        <begin position="81"/>
        <end position="103"/>
    </location>
</feature>
<reference evidence="7 8" key="1">
    <citation type="submission" date="2018-04" db="EMBL/GenBank/DDBJ databases">
        <authorList>
            <person name="Huttner S."/>
            <person name="Dainat J."/>
        </authorList>
    </citation>
    <scope>NUCLEOTIDE SEQUENCE [LARGE SCALE GENOMIC DNA]</scope>
</reference>
<accession>A0A3S4EZY5</accession>
<feature type="region of interest" description="Disordered" evidence="5">
    <location>
        <begin position="311"/>
        <end position="352"/>
    </location>
</feature>
<keyword evidence="2 6" id="KW-0812">Transmembrane</keyword>
<feature type="transmembrane region" description="Helical" evidence="6">
    <location>
        <begin position="124"/>
        <end position="148"/>
    </location>
</feature>
<evidence type="ECO:0000256" key="6">
    <source>
        <dbReference type="SAM" id="Phobius"/>
    </source>
</evidence>
<feature type="transmembrane region" description="Helical" evidence="6">
    <location>
        <begin position="241"/>
        <end position="259"/>
    </location>
</feature>
<dbReference type="AlphaFoldDB" id="A0A3S4EZY5"/>
<name>A0A3S4EZY5_9PEZI</name>
<comment type="subcellular location">
    <subcellularLocation>
        <location evidence="1">Membrane</location>
        <topology evidence="1">Multi-pass membrane protein</topology>
    </subcellularLocation>
</comment>
<evidence type="ECO:0000256" key="1">
    <source>
        <dbReference type="ARBA" id="ARBA00004141"/>
    </source>
</evidence>
<dbReference type="EMBL" id="OUUZ01000010">
    <property type="protein sequence ID" value="SPQ23441.1"/>
    <property type="molecule type" value="Genomic_DNA"/>
</dbReference>
<dbReference type="Pfam" id="PF04479">
    <property type="entry name" value="RTA1"/>
    <property type="match status" value="1"/>
</dbReference>
<evidence type="ECO:0000313" key="7">
    <source>
        <dbReference type="EMBL" id="SPQ23441.1"/>
    </source>
</evidence>
<evidence type="ECO:0000256" key="5">
    <source>
        <dbReference type="SAM" id="MobiDB-lite"/>
    </source>
</evidence>
<proteinExistence type="predicted"/>
<protein>
    <submittedName>
        <fullName evidence="7">231b6843-cec8-4f3d-8087-cf046ce1a9b7</fullName>
    </submittedName>
</protein>
<evidence type="ECO:0000256" key="3">
    <source>
        <dbReference type="ARBA" id="ARBA00022989"/>
    </source>
</evidence>